<name>A0A419R680_9SPHN</name>
<feature type="transmembrane region" description="Helical" evidence="1">
    <location>
        <begin position="207"/>
        <end position="225"/>
    </location>
</feature>
<keyword evidence="3" id="KW-0378">Hydrolase</keyword>
<dbReference type="GO" id="GO:0006508">
    <property type="term" value="P:proteolysis"/>
    <property type="evidence" value="ECO:0007669"/>
    <property type="project" value="UniProtKB-KW"/>
</dbReference>
<sequence>MDGGISRMEGQPTRAGIGSAIFSEWRRFGRFLLSPALPDRATIRPSAAIRSLLPLYLLDMLLMAVLIGGMAAAKAAGVKMPEHLLSEMTLGPALLGFIVILAPIGEETIFRSWLSGRAGHWLALLVLAAGAILTAVLAPKGMGSAALPVTLGIPLLTIAVTIAVLWRMRGRPALRWFQRHFRWFYYFSALAFASIHLMNFVGADTLYLMPLVLPQLTLGLLLGYLRANRGLWASVLMHALHNALFISLVLFGGGVGA</sequence>
<feature type="domain" description="CAAX prenyl protease 2/Lysostaphin resistance protein A-like" evidence="2">
    <location>
        <begin position="94"/>
        <end position="244"/>
    </location>
</feature>
<keyword evidence="1" id="KW-1133">Transmembrane helix</keyword>
<dbReference type="OrthoDB" id="7427644at2"/>
<feature type="transmembrane region" description="Helical" evidence="1">
    <location>
        <begin position="93"/>
        <end position="114"/>
    </location>
</feature>
<proteinExistence type="predicted"/>
<evidence type="ECO:0000313" key="3">
    <source>
        <dbReference type="EMBL" id="RJX71279.1"/>
    </source>
</evidence>
<gene>
    <name evidence="3" type="ORF">D6858_01305</name>
</gene>
<dbReference type="Proteomes" id="UP000284322">
    <property type="component" value="Unassembled WGS sequence"/>
</dbReference>
<comment type="caution">
    <text evidence="3">The sequence shown here is derived from an EMBL/GenBank/DDBJ whole genome shotgun (WGS) entry which is preliminary data.</text>
</comment>
<feature type="transmembrane region" description="Helical" evidence="1">
    <location>
        <begin position="145"/>
        <end position="167"/>
    </location>
</feature>
<feature type="transmembrane region" description="Helical" evidence="1">
    <location>
        <begin position="53"/>
        <end position="73"/>
    </location>
</feature>
<protein>
    <submittedName>
        <fullName evidence="3">CPBP family intramembrane metalloprotease</fullName>
    </submittedName>
</protein>
<evidence type="ECO:0000259" key="2">
    <source>
        <dbReference type="Pfam" id="PF02517"/>
    </source>
</evidence>
<keyword evidence="1" id="KW-0472">Membrane</keyword>
<accession>A0A419R680</accession>
<keyword evidence="3" id="KW-0482">Metalloprotease</keyword>
<dbReference type="EMBL" id="RAHJ01000003">
    <property type="protein sequence ID" value="RJX71279.1"/>
    <property type="molecule type" value="Genomic_DNA"/>
</dbReference>
<evidence type="ECO:0000313" key="4">
    <source>
        <dbReference type="Proteomes" id="UP000284322"/>
    </source>
</evidence>
<evidence type="ECO:0000256" key="1">
    <source>
        <dbReference type="SAM" id="Phobius"/>
    </source>
</evidence>
<dbReference type="AlphaFoldDB" id="A0A419R680"/>
<dbReference type="GO" id="GO:0080120">
    <property type="term" value="P:CAAX-box protein maturation"/>
    <property type="evidence" value="ECO:0007669"/>
    <property type="project" value="UniProtKB-ARBA"/>
</dbReference>
<dbReference type="GO" id="GO:0008237">
    <property type="term" value="F:metallopeptidase activity"/>
    <property type="evidence" value="ECO:0007669"/>
    <property type="project" value="UniProtKB-KW"/>
</dbReference>
<reference evidence="3 4" key="1">
    <citation type="submission" date="2018-09" db="EMBL/GenBank/DDBJ databases">
        <title>Altererythrobacter sp.Ery1 and Ery12, the genome sequencing of novel strains in genus Alterythrobacter.</title>
        <authorList>
            <person name="Cheng H."/>
            <person name="Wu Y.-H."/>
            <person name="Fang C."/>
            <person name="Xu X.-W."/>
        </authorList>
    </citation>
    <scope>NUCLEOTIDE SEQUENCE [LARGE SCALE GENOMIC DNA]</scope>
    <source>
        <strain evidence="3 4">Ery12</strain>
    </source>
</reference>
<dbReference type="InterPro" id="IPR003675">
    <property type="entry name" value="Rce1/LyrA-like_dom"/>
</dbReference>
<keyword evidence="4" id="KW-1185">Reference proteome</keyword>
<organism evidence="3 4">
    <name type="scientific">Tsuneonella suprasediminis</name>
    <dbReference type="NCBI Taxonomy" id="2306996"/>
    <lineage>
        <taxon>Bacteria</taxon>
        <taxon>Pseudomonadati</taxon>
        <taxon>Pseudomonadota</taxon>
        <taxon>Alphaproteobacteria</taxon>
        <taxon>Sphingomonadales</taxon>
        <taxon>Erythrobacteraceae</taxon>
        <taxon>Tsuneonella</taxon>
    </lineage>
</organism>
<dbReference type="Pfam" id="PF02517">
    <property type="entry name" value="Rce1-like"/>
    <property type="match status" value="1"/>
</dbReference>
<keyword evidence="1" id="KW-0812">Transmembrane</keyword>
<dbReference type="GO" id="GO:0004175">
    <property type="term" value="F:endopeptidase activity"/>
    <property type="evidence" value="ECO:0007669"/>
    <property type="project" value="UniProtKB-ARBA"/>
</dbReference>
<dbReference type="RefSeq" id="WP_120106383.1">
    <property type="nucleotide sequence ID" value="NZ_RAHJ01000003.1"/>
</dbReference>
<feature type="transmembrane region" description="Helical" evidence="1">
    <location>
        <begin position="232"/>
        <end position="255"/>
    </location>
</feature>
<feature type="transmembrane region" description="Helical" evidence="1">
    <location>
        <begin position="183"/>
        <end position="201"/>
    </location>
</feature>
<feature type="transmembrane region" description="Helical" evidence="1">
    <location>
        <begin position="121"/>
        <end position="139"/>
    </location>
</feature>
<keyword evidence="3" id="KW-0645">Protease</keyword>